<sequence length="597" mass="63361">MQAQAQHFDPAATADAVVDSGVDSAPPFFAPVVASDVTDQLEAARALVESRFSDAGERLAGSLEMVGRLIEALDRLGLTLNVESVSHTSNELLSTAESLNALPLTQKRRVADLDQLKTAGALLEADIDVMRTTLRYLRAFALNVKITAGATIRAADEFAGFAERMCEQLDFGVSQLDQLAEELTRLARQLDGALTFEEGLGGKYKELIPAVPDKLALDAETLRVNHARIAEVAASVAAIARDIQMKVGKALMALQIGDITRQRIEHVQLGIQVAARTVREADLSPEARDRAERRLLHMVADQMADIATDFEAEAAKVVHSLSGMAQDTKQIMVIHGLSDGGGDLRDLEISLGRAGLLIDDVTAAMTNAQRISGETVSAVEALARRVDAIQKVKRDIQQMAINSSLRCNRLGEIGKPLSVIAIELSSHASHLEDAADQTLGSLTALAGLANGMETTQPGDAHVDAGRLNGVQSQLRRAADVVENDLVGLGAHGEATARSLALAADQLGLKEDLGDALHTAAIALAEAAGPVVEDLTDIAGVVDAAMTEIGRCYTMARERTVHAAHAVFTETDKTDEATTTETAGETAAAEDEFDDLLF</sequence>
<evidence type="ECO:0000313" key="1">
    <source>
        <dbReference type="EMBL" id="QIH72549.1"/>
    </source>
</evidence>
<accession>A0A6G7EGP6</accession>
<dbReference type="Gene3D" id="1.10.287.500">
    <property type="entry name" value="Helix hairpin bin"/>
    <property type="match status" value="1"/>
</dbReference>
<evidence type="ECO:0008006" key="5">
    <source>
        <dbReference type="Google" id="ProtNLM"/>
    </source>
</evidence>
<organism evidence="2 3">
    <name type="scientific">Brevundimonas mediterranea</name>
    <dbReference type="NCBI Taxonomy" id="74329"/>
    <lineage>
        <taxon>Bacteria</taxon>
        <taxon>Pseudomonadati</taxon>
        <taxon>Pseudomonadota</taxon>
        <taxon>Alphaproteobacteria</taxon>
        <taxon>Caulobacterales</taxon>
        <taxon>Caulobacteraceae</taxon>
        <taxon>Brevundimonas</taxon>
    </lineage>
</organism>
<keyword evidence="3" id="KW-1185">Reference proteome</keyword>
<dbReference type="Proteomes" id="UP000501325">
    <property type="component" value="Chromosome"/>
</dbReference>
<dbReference type="EMBL" id="UXHF01000027">
    <property type="protein sequence ID" value="VDC49937.1"/>
    <property type="molecule type" value="Genomic_DNA"/>
</dbReference>
<dbReference type="KEGG" id="bmed:GYM46_06035"/>
<dbReference type="Proteomes" id="UP000289220">
    <property type="component" value="Unassembled WGS sequence"/>
</dbReference>
<protein>
    <recommendedName>
        <fullName evidence="5">Methyl-accepting chemotaxis protein</fullName>
    </recommendedName>
</protein>
<evidence type="ECO:0000313" key="3">
    <source>
        <dbReference type="Proteomes" id="UP000289220"/>
    </source>
</evidence>
<evidence type="ECO:0000313" key="4">
    <source>
        <dbReference type="Proteomes" id="UP000501325"/>
    </source>
</evidence>
<dbReference type="EMBL" id="CP048751">
    <property type="protein sequence ID" value="QIH72549.1"/>
    <property type="molecule type" value="Genomic_DNA"/>
</dbReference>
<dbReference type="AlphaFoldDB" id="A0A6G7EGP6"/>
<reference evidence="2 3" key="1">
    <citation type="submission" date="2018-11" db="EMBL/GenBank/DDBJ databases">
        <authorList>
            <person name="Peiro R."/>
            <person name="Begona"/>
            <person name="Cbmso G."/>
            <person name="Lopez M."/>
            <person name="Gonzalez S."/>
            <person name="Sacristan E."/>
            <person name="Castillo E."/>
        </authorList>
    </citation>
    <scope>NUCLEOTIDE SEQUENCE [LARGE SCALE GENOMIC DNA]</scope>
    <source>
        <strain evidence="2">Brev_genome</strain>
    </source>
</reference>
<name>A0A6G7EGP6_9CAUL</name>
<reference evidence="1 4" key="2">
    <citation type="submission" date="2020-01" db="EMBL/GenBank/DDBJ databases">
        <authorList>
            <person name="Wang S."/>
        </authorList>
    </citation>
    <scope>NUCLEOTIDE SEQUENCE [LARGE SCALE GENOMIC DNA]</scope>
    <source>
        <strain evidence="1 4">D151-2-6</strain>
    </source>
</reference>
<proteinExistence type="predicted"/>
<evidence type="ECO:0000313" key="2">
    <source>
        <dbReference type="EMBL" id="VDC49937.1"/>
    </source>
</evidence>
<gene>
    <name evidence="2" type="ORF">BREV_BREV_01586</name>
    <name evidence="1" type="ORF">GYM46_06035</name>
</gene>
<dbReference type="RefSeq" id="WP_008259388.1">
    <property type="nucleotide sequence ID" value="NZ_CP048751.1"/>
</dbReference>